<protein>
    <submittedName>
        <fullName evidence="9">ABC transporter, permease protein</fullName>
    </submittedName>
</protein>
<dbReference type="PANTHER" id="PTHR43744">
    <property type="entry name" value="ABC TRANSPORTER PERMEASE PROTEIN MG189-RELATED-RELATED"/>
    <property type="match status" value="1"/>
</dbReference>
<evidence type="ECO:0000256" key="1">
    <source>
        <dbReference type="ARBA" id="ARBA00004651"/>
    </source>
</evidence>
<proteinExistence type="inferred from homology"/>
<dbReference type="EMBL" id="ACCL02000004">
    <property type="protein sequence ID" value="EET61893.1"/>
    <property type="molecule type" value="Genomic_DNA"/>
</dbReference>
<dbReference type="Gene3D" id="1.10.3720.10">
    <property type="entry name" value="MetI-like"/>
    <property type="match status" value="1"/>
</dbReference>
<dbReference type="PROSITE" id="PS50928">
    <property type="entry name" value="ABC_TM1"/>
    <property type="match status" value="1"/>
</dbReference>
<keyword evidence="6" id="KW-0472">Membrane</keyword>
<keyword evidence="4" id="KW-0812">Transmembrane</keyword>
<dbReference type="eggNOG" id="COG0395">
    <property type="taxonomic scope" value="Bacteria"/>
</dbReference>
<keyword evidence="3" id="KW-1003">Cell membrane</keyword>
<keyword evidence="5" id="KW-1133">Transmembrane helix</keyword>
<dbReference type="RefSeq" id="WP_006860882.1">
    <property type="nucleotide sequence ID" value="NZ_ACCL02000004.1"/>
</dbReference>
<dbReference type="InterPro" id="IPR000515">
    <property type="entry name" value="MetI-like"/>
</dbReference>
<dbReference type="OrthoDB" id="157184at2"/>
<keyword evidence="10" id="KW-1185">Reference proteome</keyword>
<evidence type="ECO:0000313" key="9">
    <source>
        <dbReference type="EMBL" id="EET61893.1"/>
    </source>
</evidence>
<comment type="subcellular location">
    <subcellularLocation>
        <location evidence="1 7">Cell membrane</location>
        <topology evidence="1 7">Multi-pass membrane protein</topology>
    </subcellularLocation>
</comment>
<dbReference type="InterPro" id="IPR035906">
    <property type="entry name" value="MetI-like_sf"/>
</dbReference>
<reference evidence="9" key="1">
    <citation type="submission" date="2009-07" db="EMBL/GenBank/DDBJ databases">
        <authorList>
            <person name="Weinstock G."/>
            <person name="Sodergren E."/>
            <person name="Clifton S."/>
            <person name="Fulton L."/>
            <person name="Fulton B."/>
            <person name="Courtney L."/>
            <person name="Fronick C."/>
            <person name="Harrison M."/>
            <person name="Strong C."/>
            <person name="Farmer C."/>
            <person name="Delahaunty K."/>
            <person name="Markovic C."/>
            <person name="Hall O."/>
            <person name="Minx P."/>
            <person name="Tomlinson C."/>
            <person name="Mitreva M."/>
            <person name="Nelson J."/>
            <person name="Hou S."/>
            <person name="Wollam A."/>
            <person name="Pepin K.H."/>
            <person name="Johnson M."/>
            <person name="Bhonagiri V."/>
            <person name="Nash W.E."/>
            <person name="Warren W."/>
            <person name="Chinwalla A."/>
            <person name="Mardis E.R."/>
            <person name="Wilson R.K."/>
        </authorList>
    </citation>
    <scope>NUCLEOTIDE SEQUENCE [LARGE SCALE GENOMIC DNA]</scope>
    <source>
        <strain evidence="9">DSM 14469</strain>
    </source>
</reference>
<dbReference type="SUPFAM" id="SSF161098">
    <property type="entry name" value="MetI-like"/>
    <property type="match status" value="1"/>
</dbReference>
<sequence length="314" mass="35034">MDNKHLSRKKPKEGMVQGKSVSGTIVDIVIIAMLCLVVLICIVPMWHVLMSSIYSDPQQLISNEGITWWFGDSVNLEAYRILFQETGGSFADGNVLRGMFNTILYMVVNVVFGLVLNVIAGYCLSRKTKLQNFMKLFCMLSLVFSAGTIPTYIVLRNLGLTGTVWSLVVPSCTNGMFMVLAMNAFLSVPEETVESAKIDGAGHLTTMFKVMLPQARGLIVVIMINTAILHWNSWFQASIYVPNSKELWPMQLWIREIVETSNQNYMMVSGGELQLVKYLVQFAAIVVSTVPILFAFPFFYRVLEKNTVAGAVKG</sequence>
<evidence type="ECO:0000256" key="6">
    <source>
        <dbReference type="ARBA" id="ARBA00023136"/>
    </source>
</evidence>
<evidence type="ECO:0000313" key="10">
    <source>
        <dbReference type="Proteomes" id="UP000005561"/>
    </source>
</evidence>
<dbReference type="Proteomes" id="UP000005561">
    <property type="component" value="Unassembled WGS sequence"/>
</dbReference>
<feature type="domain" description="ABC transmembrane type-1" evidence="8">
    <location>
        <begin position="99"/>
        <end position="286"/>
    </location>
</feature>
<evidence type="ECO:0000256" key="2">
    <source>
        <dbReference type="ARBA" id="ARBA00022448"/>
    </source>
</evidence>
<dbReference type="PANTHER" id="PTHR43744:SF9">
    <property type="entry name" value="POLYGALACTURONAN_RHAMNOGALACTURONAN TRANSPORT SYSTEM PERMEASE PROTEIN YTCP"/>
    <property type="match status" value="1"/>
</dbReference>
<dbReference type="GO" id="GO:0055085">
    <property type="term" value="P:transmembrane transport"/>
    <property type="evidence" value="ECO:0007669"/>
    <property type="project" value="InterPro"/>
</dbReference>
<comment type="caution">
    <text evidence="9">The sequence shown here is derived from an EMBL/GenBank/DDBJ whole genome shotgun (WGS) entry which is preliminary data.</text>
</comment>
<keyword evidence="2 7" id="KW-0813">Transport</keyword>
<evidence type="ECO:0000259" key="8">
    <source>
        <dbReference type="PROSITE" id="PS50928"/>
    </source>
</evidence>
<name>C6LBU0_9FIRM</name>
<dbReference type="CDD" id="cd06261">
    <property type="entry name" value="TM_PBP2"/>
    <property type="match status" value="1"/>
</dbReference>
<accession>C6LBU0</accession>
<dbReference type="GO" id="GO:0005886">
    <property type="term" value="C:plasma membrane"/>
    <property type="evidence" value="ECO:0007669"/>
    <property type="project" value="UniProtKB-SubCell"/>
</dbReference>
<comment type="similarity">
    <text evidence="7">Belongs to the binding-protein-dependent transport system permease family.</text>
</comment>
<dbReference type="STRING" id="168384.SAMN05660368_00557"/>
<evidence type="ECO:0000256" key="5">
    <source>
        <dbReference type="ARBA" id="ARBA00022989"/>
    </source>
</evidence>
<gene>
    <name evidence="9" type="ORF">BRYFOR_06085</name>
</gene>
<evidence type="ECO:0000256" key="7">
    <source>
        <dbReference type="RuleBase" id="RU363032"/>
    </source>
</evidence>
<dbReference type="Pfam" id="PF00528">
    <property type="entry name" value="BPD_transp_1"/>
    <property type="match status" value="1"/>
</dbReference>
<dbReference type="AlphaFoldDB" id="C6LBU0"/>
<organism evidence="9 10">
    <name type="scientific">Marvinbryantia formatexigens DSM 14469</name>
    <dbReference type="NCBI Taxonomy" id="478749"/>
    <lineage>
        <taxon>Bacteria</taxon>
        <taxon>Bacillati</taxon>
        <taxon>Bacillota</taxon>
        <taxon>Clostridia</taxon>
        <taxon>Lachnospirales</taxon>
        <taxon>Lachnospiraceae</taxon>
        <taxon>Marvinbryantia</taxon>
    </lineage>
</organism>
<evidence type="ECO:0000256" key="3">
    <source>
        <dbReference type="ARBA" id="ARBA00022475"/>
    </source>
</evidence>
<evidence type="ECO:0000256" key="4">
    <source>
        <dbReference type="ARBA" id="ARBA00022692"/>
    </source>
</evidence>